<reference evidence="2 3" key="1">
    <citation type="submission" date="2018-09" db="EMBL/GenBank/DDBJ databases">
        <authorList>
            <person name="Zhu H."/>
        </authorList>
    </citation>
    <scope>NUCLEOTIDE SEQUENCE [LARGE SCALE GENOMIC DNA]</scope>
    <source>
        <strain evidence="2 3">K2W22B-5</strain>
    </source>
</reference>
<gene>
    <name evidence="2" type="ORF">D3877_18510</name>
</gene>
<keyword evidence="3" id="KW-1185">Reference proteome</keyword>
<evidence type="ECO:0000259" key="1">
    <source>
        <dbReference type="Pfam" id="PF14088"/>
    </source>
</evidence>
<dbReference type="Proteomes" id="UP000283458">
    <property type="component" value="Unassembled WGS sequence"/>
</dbReference>
<feature type="domain" description="DUF4268" evidence="1">
    <location>
        <begin position="180"/>
        <end position="314"/>
    </location>
</feature>
<dbReference type="RefSeq" id="WP_119832140.1">
    <property type="nucleotide sequence ID" value="NZ_QYUL01000002.1"/>
</dbReference>
<dbReference type="GO" id="GO:0003676">
    <property type="term" value="F:nucleic acid binding"/>
    <property type="evidence" value="ECO:0007669"/>
    <property type="project" value="InterPro"/>
</dbReference>
<dbReference type="InterPro" id="IPR025364">
    <property type="entry name" value="DUF4268"/>
</dbReference>
<evidence type="ECO:0000313" key="3">
    <source>
        <dbReference type="Proteomes" id="UP000283458"/>
    </source>
</evidence>
<accession>A0A418VY07</accession>
<sequence>MTGAKLGRLEKLDPRDIWATETGDFTPWLARAENLTLLGETIGLELELEATERNVGAFRADILCKDTDTGHWVLIENQLGRTDHGHLGQLLTYASGLEAVTIVWIAASFTDEHRAALDWLNQITDDRFAFFGLEVELWRIGDSLAAPKFNIISKPNAWSRSVSQAASAIAADTLTDTKALQLDYWTRFRDHLLLNHSPIRPQKPYPQLWMYFGIGRSGFKLMAVLNSVDDWIGVNLVIDAVDATAFFHLLHERKEEIEAAVGTALDWRDLPDKKSCRILLRRPGANPLDQTAWPDYMAWMRDKLERFAEIFGPRLRALNAADWKPAAMVVDDMA</sequence>
<dbReference type="Gene3D" id="3.40.1350.10">
    <property type="match status" value="1"/>
</dbReference>
<dbReference type="EMBL" id="QYUL01000002">
    <property type="protein sequence ID" value="RJF82063.1"/>
    <property type="molecule type" value="Genomic_DNA"/>
</dbReference>
<dbReference type="AlphaFoldDB" id="A0A418VY07"/>
<proteinExistence type="predicted"/>
<evidence type="ECO:0000313" key="2">
    <source>
        <dbReference type="EMBL" id="RJF82063.1"/>
    </source>
</evidence>
<protein>
    <submittedName>
        <fullName evidence="2">DUF4268 domain-containing protein</fullName>
    </submittedName>
</protein>
<dbReference type="OrthoDB" id="7244159at2"/>
<comment type="caution">
    <text evidence="2">The sequence shown here is derived from an EMBL/GenBank/DDBJ whole genome shotgun (WGS) entry which is preliminary data.</text>
</comment>
<dbReference type="InterPro" id="IPR011856">
    <property type="entry name" value="tRNA_endonuc-like_dom_sf"/>
</dbReference>
<name>A0A418VY07_9PROT</name>
<organism evidence="2 3">
    <name type="scientific">Azospirillum cavernae</name>
    <dbReference type="NCBI Taxonomy" id="2320860"/>
    <lineage>
        <taxon>Bacteria</taxon>
        <taxon>Pseudomonadati</taxon>
        <taxon>Pseudomonadota</taxon>
        <taxon>Alphaproteobacteria</taxon>
        <taxon>Rhodospirillales</taxon>
        <taxon>Azospirillaceae</taxon>
        <taxon>Azospirillum</taxon>
    </lineage>
</organism>
<dbReference type="Pfam" id="PF14088">
    <property type="entry name" value="DUF4268"/>
    <property type="match status" value="1"/>
</dbReference>